<evidence type="ECO:0000313" key="2">
    <source>
        <dbReference type="Proteomes" id="UP000032679"/>
    </source>
</evidence>
<proteinExistence type="predicted"/>
<accession>A0A0D6MP55</accession>
<dbReference type="OrthoDB" id="7224956at2"/>
<protein>
    <submittedName>
        <fullName evidence="1">Uncharacterized protein</fullName>
    </submittedName>
</protein>
<gene>
    <name evidence="1" type="ORF">Tasa_048_079</name>
</gene>
<name>A0A0D6MP55_9PROT</name>
<dbReference type="STRING" id="1231623.Tasa_048_079"/>
<evidence type="ECO:0000313" key="1">
    <source>
        <dbReference type="EMBL" id="GAN55454.1"/>
    </source>
</evidence>
<dbReference type="Proteomes" id="UP000032679">
    <property type="component" value="Unassembled WGS sequence"/>
</dbReference>
<dbReference type="AlphaFoldDB" id="A0A0D6MP55"/>
<dbReference type="EMBL" id="BALE01000048">
    <property type="protein sequence ID" value="GAN55454.1"/>
    <property type="molecule type" value="Genomic_DNA"/>
</dbReference>
<reference evidence="1 2" key="1">
    <citation type="submission" date="2012-10" db="EMBL/GenBank/DDBJ databases">
        <title>Genome sequencing of Tanticharoenia sakaeratensis NBRC 103193.</title>
        <authorList>
            <person name="Azuma Y."/>
            <person name="Hadano H."/>
            <person name="Hirakawa H."/>
            <person name="Matsushita K."/>
        </authorList>
    </citation>
    <scope>NUCLEOTIDE SEQUENCE [LARGE SCALE GENOMIC DNA]</scope>
    <source>
        <strain evidence="1 2">NBRC 103193</strain>
    </source>
</reference>
<organism evidence="1 2">
    <name type="scientific">Tanticharoenia sakaeratensis NBRC 103193</name>
    <dbReference type="NCBI Taxonomy" id="1231623"/>
    <lineage>
        <taxon>Bacteria</taxon>
        <taxon>Pseudomonadati</taxon>
        <taxon>Pseudomonadota</taxon>
        <taxon>Alphaproteobacteria</taxon>
        <taxon>Acetobacterales</taxon>
        <taxon>Acetobacteraceae</taxon>
        <taxon>Tanticharoenia</taxon>
    </lineage>
</organism>
<sequence length="81" mass="8680">MSAHLTYTPARIDAIDQAALELSHLGALLEWTGHAVTIADIELEGPGLSRLGCALQWAGGEIERRCAIINKATSNVGEWKP</sequence>
<dbReference type="RefSeq" id="WP_048850607.1">
    <property type="nucleotide sequence ID" value="NZ_BALE01000048.1"/>
</dbReference>
<keyword evidence="2" id="KW-1185">Reference proteome</keyword>
<comment type="caution">
    <text evidence="1">The sequence shown here is derived from an EMBL/GenBank/DDBJ whole genome shotgun (WGS) entry which is preliminary data.</text>
</comment>